<dbReference type="SMART" id="SM01026">
    <property type="entry name" value="Beach"/>
    <property type="match status" value="1"/>
</dbReference>
<name>V6LHY2_9EUKA</name>
<dbReference type="PROSITE" id="PS50197">
    <property type="entry name" value="BEACH"/>
    <property type="match status" value="1"/>
</dbReference>
<organism evidence="2">
    <name type="scientific">Spironucleus salmonicida</name>
    <dbReference type="NCBI Taxonomy" id="348837"/>
    <lineage>
        <taxon>Eukaryota</taxon>
        <taxon>Metamonada</taxon>
        <taxon>Diplomonadida</taxon>
        <taxon>Hexamitidae</taxon>
        <taxon>Hexamitinae</taxon>
        <taxon>Spironucleus</taxon>
    </lineage>
</organism>
<sequence length="1718" mass="202314">MFPSFNTDYPKSPIFCYNTANLLTYKFSESDGIILPYFSTPEHCYVFSSNQNTNILKTMIQDQNYKIDKYFLSGSQYNSIQNQYLNLTESIIQQLYSYGFQAIILDKCACFIPYKNFTRVYGQLAVECLNIELPNHNKQLFIDKLIFKWPEQSSIQMENAEIIFIESWKSYNFNKLNFDYSCILAQNNSQFTYIPVCIDVQNMFTTNINNLQGLLYSNNYQQVLLLLQVVIFRYINKQTHHIFKGTFDLLDVQYMAVKFKSEAYNQENTQQVVNLIIKYLSEITDDIFFIILDTIYDFSMKYFPEVIDKFINEAFGNSFILNLSKLLSANKFDEVFDIVQTYGSKFTVVYTYLIQSLQSVLNIEQFFAQYVGIFTLIDQFIKKQDKTQQDLEINLLSIFYNNARQHESNANSYIWLVSFLVYLEQFLDDKKFELYLCCFDFANLYDHIAFIYLYRLNCLEFLDNSSLQLDILQSIEENVLLFLNINIGRVVLFFNYALQLEKLPSTYFIKFICLKKFEKYQQLFLVTFMKMMINQDNKIHLFNELSKTQLSEQVIQDYVDQYERSIDLNYSIKLPYFDNLKYFVQIVRKYHQDTILHMNIRMFFLQYYYKELIHFIFMKYKEANSEISRSQFVVITLYRFILNTSMKDILTIFIDNFEGQEFYKLNYRQLKQFVPQNQQFIQQQHQTCINYFKQQQELINFWIKRHQYQIQASISLNENEFSSSINGRLQLRQLTYQRHVYHQQLFVLPTRFSSEDFGFIQKQQLSLQHFIPPNFHILVAFNVQRLVKSLFKNQEGVLVICQEMYVFIPNVGVSGIAQDFYVNYDFTQFIKLKINQEIIMQYINIEDVPEYQSRYMIFAKNCNINCENFENSFNQTLYIPPLNIQNILQEMYCHRNIQINIVLSIGYNYSFIFTDALSQGPTDISECQITAEIQLGIFYYYYKLLFNGNQGKFMANPKIIQEIYKKRIPQNYILGLNQRVLLHPNCIQDNDFRNKLSKVLNHSPYSYTNLQQKIIMTNIEHLQIQELNRIPLYEPFRHLDHYYSLFNSISFDDISRFGEKVADSLRSDQINLSIFAILIRLSSQNLIDNFSFIYLVNRLAGRNSDNLSSNIIYPIIKNRVLDLPVQCQLAEKYNQILQKQLQIEQINPLSIIKTIKFFNMQVSLHGTFSSNPASSLYYLYRMQPYASALIDLQNGQFDAPDRMFYDYEALYKVIFWTNFKEHIPQLYTNIELYYNLHHFDLGIRSDKQKLNHVVFNNIESILQIQQQDIGEIQDTQVLQSFLIDDEQDQIVESISQTVQDNSLVQLIPVLNAEQHLDLISNREQQVENPINALQCIFELYENLEIVQKANLFRWLSLYFGPNQFSRQNFTQYSPATYLLRVQSQQLCQEFDQAKYFGAIPNKLFDCRFQQPDTKQYLLLSNKFVLKDQFLTINLITHMQKLMQGTEARKLFEPATFLPAGYQRNINFITRFTTNFLTFCNFDLVPFKTQIFDIPILQQTATAALLGLRFEGTVKLYQIKSNRIHFSHEIPLATTSICLSPSQILLVLTAYKIYAFDALNHCVLAQCDFAGGLQIQTDAWDNVYVRALACVHVFGPELARLGSIPIGEDERFVPFERMRLVVYGRNWLKMVVLSAAAADNFEVSEPSPGPYFAIPNGYEALNCEALNGCELADRIVSCGSLEVGCQQEFVFNEQIVGVEVLKFSVLVKCEVSDFSIIAD</sequence>
<evidence type="ECO:0000259" key="1">
    <source>
        <dbReference type="PROSITE" id="PS50197"/>
    </source>
</evidence>
<dbReference type="Gene3D" id="1.10.1540.10">
    <property type="entry name" value="BEACH domain"/>
    <property type="match status" value="1"/>
</dbReference>
<dbReference type="SUPFAM" id="SSF81837">
    <property type="entry name" value="BEACH domain"/>
    <property type="match status" value="1"/>
</dbReference>
<feature type="domain" description="BEACH" evidence="1">
    <location>
        <begin position="1067"/>
        <end position="1353"/>
    </location>
</feature>
<dbReference type="Pfam" id="PF02138">
    <property type="entry name" value="Beach"/>
    <property type="match status" value="1"/>
</dbReference>
<evidence type="ECO:0000313" key="2">
    <source>
        <dbReference type="EMBL" id="EST43928.1"/>
    </source>
</evidence>
<dbReference type="VEuPathDB" id="GiardiaDB:SS50377_21146"/>
<dbReference type="InterPro" id="IPR036372">
    <property type="entry name" value="BEACH_dom_sf"/>
</dbReference>
<accession>V6LHY2</accession>
<proteinExistence type="predicted"/>
<protein>
    <submittedName>
        <fullName evidence="2">Beige/BEACH domain-containing protein</fullName>
    </submittedName>
</protein>
<gene>
    <name evidence="2" type="ORF">SS50377_16230</name>
</gene>
<dbReference type="InterPro" id="IPR000409">
    <property type="entry name" value="BEACH_dom"/>
</dbReference>
<dbReference type="EMBL" id="KI546130">
    <property type="protein sequence ID" value="EST43928.1"/>
    <property type="molecule type" value="Genomic_DNA"/>
</dbReference>
<reference evidence="2" key="1">
    <citation type="journal article" date="2014" name="PLoS Genet.">
        <title>The Genome of Spironucleus salmonicida Highlights a Fish Pathogen Adapted to Fluctuating Environments.</title>
        <authorList>
            <person name="Xu F."/>
            <person name="Jerlstrom-Hultqvist J."/>
            <person name="Einarsson E."/>
            <person name="Astvaldsson A."/>
            <person name="Svard S.G."/>
            <person name="Andersson J.O."/>
        </authorList>
    </citation>
    <scope>NUCLEOTIDE SEQUENCE</scope>
</reference>